<protein>
    <recommendedName>
        <fullName evidence="9">Transport permease protein</fullName>
    </recommendedName>
</protein>
<dbReference type="GO" id="GO:0005886">
    <property type="term" value="C:plasma membrane"/>
    <property type="evidence" value="ECO:0007669"/>
    <property type="project" value="UniProtKB-SubCell"/>
</dbReference>
<dbReference type="InterPro" id="IPR013525">
    <property type="entry name" value="ABC2_TM"/>
</dbReference>
<feature type="transmembrane region" description="Helical" evidence="9">
    <location>
        <begin position="97"/>
        <end position="116"/>
    </location>
</feature>
<comment type="caution">
    <text evidence="11">The sequence shown here is derived from an EMBL/GenBank/DDBJ whole genome shotgun (WGS) entry which is preliminary data.</text>
</comment>
<dbReference type="GO" id="GO:0015920">
    <property type="term" value="P:lipopolysaccharide transport"/>
    <property type="evidence" value="ECO:0007669"/>
    <property type="project" value="TreeGrafter"/>
</dbReference>
<feature type="transmembrane region" description="Helical" evidence="9">
    <location>
        <begin position="272"/>
        <end position="291"/>
    </location>
</feature>
<dbReference type="EMBL" id="DSVQ01000006">
    <property type="protein sequence ID" value="HGT38157.1"/>
    <property type="molecule type" value="Genomic_DNA"/>
</dbReference>
<evidence type="ECO:0000256" key="9">
    <source>
        <dbReference type="RuleBase" id="RU361157"/>
    </source>
</evidence>
<dbReference type="PANTHER" id="PTHR30413:SF8">
    <property type="entry name" value="TRANSPORT PERMEASE PROTEIN"/>
    <property type="match status" value="1"/>
</dbReference>
<keyword evidence="5" id="KW-0997">Cell inner membrane</keyword>
<evidence type="ECO:0000256" key="3">
    <source>
        <dbReference type="ARBA" id="ARBA00022448"/>
    </source>
</evidence>
<evidence type="ECO:0000256" key="1">
    <source>
        <dbReference type="ARBA" id="ARBA00004429"/>
    </source>
</evidence>
<keyword evidence="8 9" id="KW-0472">Membrane</keyword>
<dbReference type="PROSITE" id="PS51012">
    <property type="entry name" value="ABC_TM2"/>
    <property type="match status" value="1"/>
</dbReference>
<proteinExistence type="inferred from homology"/>
<dbReference type="AlphaFoldDB" id="A0A7C4LLQ5"/>
<evidence type="ECO:0000256" key="4">
    <source>
        <dbReference type="ARBA" id="ARBA00022475"/>
    </source>
</evidence>
<comment type="similarity">
    <text evidence="2 9">Belongs to the ABC-2 integral membrane protein family.</text>
</comment>
<reference evidence="11" key="1">
    <citation type="journal article" date="2020" name="mSystems">
        <title>Genome- and Community-Level Interaction Insights into Carbon Utilization and Element Cycling Functions of Hydrothermarchaeota in Hydrothermal Sediment.</title>
        <authorList>
            <person name="Zhou Z."/>
            <person name="Liu Y."/>
            <person name="Xu W."/>
            <person name="Pan J."/>
            <person name="Luo Z.H."/>
            <person name="Li M."/>
        </authorList>
    </citation>
    <scope>NUCLEOTIDE SEQUENCE [LARGE SCALE GENOMIC DNA]</scope>
    <source>
        <strain evidence="11">SpSt-508</strain>
    </source>
</reference>
<feature type="transmembrane region" description="Helical" evidence="9">
    <location>
        <begin position="210"/>
        <end position="228"/>
    </location>
</feature>
<dbReference type="PANTHER" id="PTHR30413">
    <property type="entry name" value="INNER MEMBRANE TRANSPORT PERMEASE"/>
    <property type="match status" value="1"/>
</dbReference>
<gene>
    <name evidence="11" type="ORF">ENS64_02645</name>
</gene>
<feature type="transmembrane region" description="Helical" evidence="9">
    <location>
        <begin position="63"/>
        <end position="85"/>
    </location>
</feature>
<name>A0A7C4LLQ5_9PLAN</name>
<evidence type="ECO:0000256" key="6">
    <source>
        <dbReference type="ARBA" id="ARBA00022692"/>
    </source>
</evidence>
<dbReference type="GO" id="GO:0140359">
    <property type="term" value="F:ABC-type transporter activity"/>
    <property type="evidence" value="ECO:0007669"/>
    <property type="project" value="InterPro"/>
</dbReference>
<organism evidence="11">
    <name type="scientific">Schlesneria paludicola</name>
    <dbReference type="NCBI Taxonomy" id="360056"/>
    <lineage>
        <taxon>Bacteria</taxon>
        <taxon>Pseudomonadati</taxon>
        <taxon>Planctomycetota</taxon>
        <taxon>Planctomycetia</taxon>
        <taxon>Planctomycetales</taxon>
        <taxon>Planctomycetaceae</taxon>
        <taxon>Schlesneria</taxon>
    </lineage>
</organism>
<evidence type="ECO:0000313" key="11">
    <source>
        <dbReference type="EMBL" id="HGT38157.1"/>
    </source>
</evidence>
<feature type="transmembrane region" description="Helical" evidence="9">
    <location>
        <begin position="137"/>
        <end position="162"/>
    </location>
</feature>
<keyword evidence="6 9" id="KW-0812">Transmembrane</keyword>
<evidence type="ECO:0000256" key="2">
    <source>
        <dbReference type="ARBA" id="ARBA00007783"/>
    </source>
</evidence>
<accession>A0A7C4LLQ5</accession>
<sequence length="302" mass="33429">METLEEALPAAAPPVTPVSDVPVLVIERRSGLRLIDFRELYAYRDLFQFLTWRMIKVRYAQSAIGIGWAIIQPLFTTLVFTVVFGRFAKVDSEGQPYLLFSFAAMVPWTYFANSLTEGTNSLVQSADMISKVYFPRVILPLSAVAAKLLDFAIAFLLLLGLMLWQGVLPNLGVLLLPVLVLLMMATAAGLGMWLTALAIQYRDVKHAMTFLVQLLMYAAPVVYATSAVPDRWELPGGLVINPQWLYALNPMVGVIEGFRSALLGTRPMPWEFLAIGTVSAAVIFVSGALYFRAKERLFADVA</sequence>
<keyword evidence="4 9" id="KW-1003">Cell membrane</keyword>
<keyword evidence="7 9" id="KW-1133">Transmembrane helix</keyword>
<evidence type="ECO:0000256" key="8">
    <source>
        <dbReference type="ARBA" id="ARBA00023136"/>
    </source>
</evidence>
<feature type="domain" description="ABC transmembrane type-2" evidence="10">
    <location>
        <begin position="64"/>
        <end position="294"/>
    </location>
</feature>
<evidence type="ECO:0000256" key="5">
    <source>
        <dbReference type="ARBA" id="ARBA00022519"/>
    </source>
</evidence>
<evidence type="ECO:0000256" key="7">
    <source>
        <dbReference type="ARBA" id="ARBA00022989"/>
    </source>
</evidence>
<evidence type="ECO:0000259" key="10">
    <source>
        <dbReference type="PROSITE" id="PS51012"/>
    </source>
</evidence>
<dbReference type="InterPro" id="IPR047817">
    <property type="entry name" value="ABC2_TM_bact-type"/>
</dbReference>
<dbReference type="Pfam" id="PF01061">
    <property type="entry name" value="ABC2_membrane"/>
    <property type="match status" value="1"/>
</dbReference>
<keyword evidence="3 9" id="KW-0813">Transport</keyword>
<comment type="subcellular location">
    <subcellularLocation>
        <location evidence="1">Cell inner membrane</location>
        <topology evidence="1">Multi-pass membrane protein</topology>
    </subcellularLocation>
    <subcellularLocation>
        <location evidence="9">Cell membrane</location>
        <topology evidence="9">Multi-pass membrane protein</topology>
    </subcellularLocation>
</comment>
<feature type="transmembrane region" description="Helical" evidence="9">
    <location>
        <begin position="174"/>
        <end position="198"/>
    </location>
</feature>